<evidence type="ECO:0000256" key="2">
    <source>
        <dbReference type="ARBA" id="ARBA00022741"/>
    </source>
</evidence>
<dbReference type="GO" id="GO:0016787">
    <property type="term" value="F:hydrolase activity"/>
    <property type="evidence" value="ECO:0007669"/>
    <property type="project" value="UniProtKB-KW"/>
</dbReference>
<dbReference type="PROSITE" id="PS00039">
    <property type="entry name" value="DEAD_ATP_HELICASE"/>
    <property type="match status" value="1"/>
</dbReference>
<evidence type="ECO:0000256" key="4">
    <source>
        <dbReference type="ARBA" id="ARBA00022806"/>
    </source>
</evidence>
<dbReference type="EMBL" id="BSDR01000001">
    <property type="protein sequence ID" value="GLI35511.1"/>
    <property type="molecule type" value="Genomic_DNA"/>
</dbReference>
<keyword evidence="2 9" id="KW-0547">Nucleotide-binding</keyword>
<evidence type="ECO:0000313" key="15">
    <source>
        <dbReference type="Proteomes" id="UP001144372"/>
    </source>
</evidence>
<feature type="domain" description="DEAD-box RNA helicase Q" evidence="13">
    <location>
        <begin position="110"/>
        <end position="138"/>
    </location>
</feature>
<feature type="region of interest" description="Disordered" evidence="10">
    <location>
        <begin position="495"/>
        <end position="541"/>
    </location>
</feature>
<dbReference type="GO" id="GO:0003724">
    <property type="term" value="F:RNA helicase activity"/>
    <property type="evidence" value="ECO:0007669"/>
    <property type="project" value="InterPro"/>
</dbReference>
<sequence>MIHSIIENVRSWFRKLGNGANKESSPEEAAAPATKEKGEIAGGQRRISESRESDLERRKSRSRRRPRRRGPRKEETPLPEREAYRPEPFIALEEPWDPSEFQVPEEEGKTRFHDLDLPNEIMHGIYDLGFQYCTPIQSAILPQAIQGADAAGKAQTGTGKSAVFLITILAHLLTKPSPEKRRRGTPRALILAPTRELVLQIEKDARALAKYTPVKIVSVFGGMDYEKQKRSLTSGLVDVVMATPGRLLDFLRQGDIHLGNLEILIIDEADRMLDMGFIPDVQRIIRSTPPKANRQTMLFSATLTPEVTRFASQWTRDPVMVEIEPEHVAADTVEQIIYITTTEEKFALLYNIITLQKLDRVIVFGNRRDLTRKLTEKFRDYGISCALLSGEVDQKKRIRTLEDFRAGKIRVLVATDVAARGLHVDAVSHVINYNLPLDPEDYVHRIGRTGRAGASGISISFASEDDAFQIPAIEKFLGTELHCIHPEDEWLVLPPKPEGVRARPQIPRSSQGVGNDRRLPPGARSSSKRNANFKKSGSTRR</sequence>
<evidence type="ECO:0000256" key="3">
    <source>
        <dbReference type="ARBA" id="ARBA00022801"/>
    </source>
</evidence>
<evidence type="ECO:0000259" key="13">
    <source>
        <dbReference type="PROSITE" id="PS51195"/>
    </source>
</evidence>
<dbReference type="SMART" id="SM00490">
    <property type="entry name" value="HELICc"/>
    <property type="match status" value="1"/>
</dbReference>
<accession>A0A9W6FV74</accession>
<keyword evidence="15" id="KW-1185">Reference proteome</keyword>
<feature type="region of interest" description="Disordered" evidence="10">
    <location>
        <begin position="17"/>
        <end position="87"/>
    </location>
</feature>
<protein>
    <recommendedName>
        <fullName evidence="16">ATP-dependent RNA helicase RhlB</fullName>
    </recommendedName>
</protein>
<dbReference type="InterPro" id="IPR044742">
    <property type="entry name" value="DEAD/DEAH_RhlB"/>
</dbReference>
<evidence type="ECO:0000313" key="14">
    <source>
        <dbReference type="EMBL" id="GLI35511.1"/>
    </source>
</evidence>
<dbReference type="InterPro" id="IPR014001">
    <property type="entry name" value="Helicase_ATP-bd"/>
</dbReference>
<organism evidence="14 15">
    <name type="scientific">Desulforhabdus amnigena</name>
    <dbReference type="NCBI Taxonomy" id="40218"/>
    <lineage>
        <taxon>Bacteria</taxon>
        <taxon>Pseudomonadati</taxon>
        <taxon>Thermodesulfobacteriota</taxon>
        <taxon>Syntrophobacteria</taxon>
        <taxon>Syntrophobacterales</taxon>
        <taxon>Syntrophobacteraceae</taxon>
        <taxon>Desulforhabdus</taxon>
    </lineage>
</organism>
<feature type="compositionally biased region" description="Low complexity" evidence="10">
    <location>
        <begin position="20"/>
        <end position="33"/>
    </location>
</feature>
<dbReference type="HAMAP" id="MF_00661">
    <property type="entry name" value="DEAD_helicase_RhlB"/>
    <property type="match status" value="1"/>
</dbReference>
<dbReference type="PANTHER" id="PTHR47959">
    <property type="entry name" value="ATP-DEPENDENT RNA HELICASE RHLE-RELATED"/>
    <property type="match status" value="1"/>
</dbReference>
<keyword evidence="5 9" id="KW-0067">ATP-binding</keyword>
<proteinExistence type="inferred from homology"/>
<dbReference type="GO" id="GO:0003723">
    <property type="term" value="F:RNA binding"/>
    <property type="evidence" value="ECO:0007669"/>
    <property type="project" value="UniProtKB-KW"/>
</dbReference>
<name>A0A9W6FV74_9BACT</name>
<comment type="similarity">
    <text evidence="7 9">Belongs to the DEAD box helicase family.</text>
</comment>
<dbReference type="CDD" id="cd00268">
    <property type="entry name" value="DEADc"/>
    <property type="match status" value="1"/>
</dbReference>
<keyword evidence="4 9" id="KW-0347">Helicase</keyword>
<evidence type="ECO:0000256" key="1">
    <source>
        <dbReference type="ARBA" id="ARBA00022490"/>
    </source>
</evidence>
<dbReference type="InterPro" id="IPR027417">
    <property type="entry name" value="P-loop_NTPase"/>
</dbReference>
<dbReference type="InterPro" id="IPR011545">
    <property type="entry name" value="DEAD/DEAH_box_helicase_dom"/>
</dbReference>
<evidence type="ECO:0000256" key="5">
    <source>
        <dbReference type="ARBA" id="ARBA00022840"/>
    </source>
</evidence>
<dbReference type="SUPFAM" id="SSF52540">
    <property type="entry name" value="P-loop containing nucleoside triphosphate hydrolases"/>
    <property type="match status" value="1"/>
</dbReference>
<evidence type="ECO:0008006" key="16">
    <source>
        <dbReference type="Google" id="ProtNLM"/>
    </source>
</evidence>
<dbReference type="SMART" id="SM00487">
    <property type="entry name" value="DEXDc"/>
    <property type="match status" value="1"/>
</dbReference>
<feature type="compositionally biased region" description="Basic and acidic residues" evidence="10">
    <location>
        <begin position="46"/>
        <end position="57"/>
    </location>
</feature>
<dbReference type="RefSeq" id="WP_281795407.1">
    <property type="nucleotide sequence ID" value="NZ_BSDR01000001.1"/>
</dbReference>
<feature type="domain" description="Helicase C-terminal" evidence="12">
    <location>
        <begin position="332"/>
        <end position="492"/>
    </location>
</feature>
<dbReference type="PROSITE" id="PS51194">
    <property type="entry name" value="HELICASE_CTER"/>
    <property type="match status" value="1"/>
</dbReference>
<feature type="compositionally biased region" description="Polar residues" evidence="10">
    <location>
        <begin position="524"/>
        <end position="541"/>
    </location>
</feature>
<dbReference type="InterPro" id="IPR023554">
    <property type="entry name" value="RNA_helicase_ATP-dep_RhlB"/>
</dbReference>
<dbReference type="PROSITE" id="PS51195">
    <property type="entry name" value="Q_MOTIF"/>
    <property type="match status" value="1"/>
</dbReference>
<feature type="domain" description="Helicase ATP-binding" evidence="11">
    <location>
        <begin position="141"/>
        <end position="321"/>
    </location>
</feature>
<dbReference type="AlphaFoldDB" id="A0A9W6FV74"/>
<dbReference type="Gene3D" id="3.40.50.300">
    <property type="entry name" value="P-loop containing nucleotide triphosphate hydrolases"/>
    <property type="match status" value="2"/>
</dbReference>
<gene>
    <name evidence="14" type="ORF">DAMNIGENAA_29440</name>
</gene>
<dbReference type="Proteomes" id="UP001144372">
    <property type="component" value="Unassembled WGS sequence"/>
</dbReference>
<evidence type="ECO:0000256" key="10">
    <source>
        <dbReference type="SAM" id="MobiDB-lite"/>
    </source>
</evidence>
<evidence type="ECO:0000259" key="11">
    <source>
        <dbReference type="PROSITE" id="PS51192"/>
    </source>
</evidence>
<dbReference type="Pfam" id="PF00270">
    <property type="entry name" value="DEAD"/>
    <property type="match status" value="1"/>
</dbReference>
<keyword evidence="1" id="KW-0963">Cytoplasm</keyword>
<dbReference type="GO" id="GO:0005829">
    <property type="term" value="C:cytosol"/>
    <property type="evidence" value="ECO:0007669"/>
    <property type="project" value="TreeGrafter"/>
</dbReference>
<comment type="caution">
    <text evidence="14">The sequence shown here is derived from an EMBL/GenBank/DDBJ whole genome shotgun (WGS) entry which is preliminary data.</text>
</comment>
<keyword evidence="3 9" id="KW-0378">Hydrolase</keyword>
<dbReference type="PANTHER" id="PTHR47959:SF10">
    <property type="entry name" value="ATP-DEPENDENT RNA HELICASE RHLB"/>
    <property type="match status" value="1"/>
</dbReference>
<dbReference type="CDD" id="cd18787">
    <property type="entry name" value="SF2_C_DEAD"/>
    <property type="match status" value="1"/>
</dbReference>
<feature type="compositionally biased region" description="Basic residues" evidence="10">
    <location>
        <begin position="58"/>
        <end position="71"/>
    </location>
</feature>
<feature type="compositionally biased region" description="Basic and acidic residues" evidence="10">
    <location>
        <begin position="72"/>
        <end position="85"/>
    </location>
</feature>
<dbReference type="PROSITE" id="PS51192">
    <property type="entry name" value="HELICASE_ATP_BIND_1"/>
    <property type="match status" value="1"/>
</dbReference>
<evidence type="ECO:0000256" key="8">
    <source>
        <dbReference type="PROSITE-ProRule" id="PRU00552"/>
    </source>
</evidence>
<dbReference type="InterPro" id="IPR014014">
    <property type="entry name" value="RNA_helicase_DEAD_Q_motif"/>
</dbReference>
<dbReference type="InterPro" id="IPR001650">
    <property type="entry name" value="Helicase_C-like"/>
</dbReference>
<dbReference type="GO" id="GO:0005524">
    <property type="term" value="F:ATP binding"/>
    <property type="evidence" value="ECO:0007669"/>
    <property type="project" value="UniProtKB-KW"/>
</dbReference>
<evidence type="ECO:0000259" key="12">
    <source>
        <dbReference type="PROSITE" id="PS51194"/>
    </source>
</evidence>
<dbReference type="InterPro" id="IPR000629">
    <property type="entry name" value="RNA-helicase_DEAD-box_CS"/>
</dbReference>
<feature type="short sequence motif" description="Q motif" evidence="8">
    <location>
        <begin position="110"/>
        <end position="138"/>
    </location>
</feature>
<reference evidence="14" key="1">
    <citation type="submission" date="2022-12" db="EMBL/GenBank/DDBJ databases">
        <title>Reference genome sequencing for broad-spectrum identification of bacterial and archaeal isolates by mass spectrometry.</title>
        <authorList>
            <person name="Sekiguchi Y."/>
            <person name="Tourlousse D.M."/>
        </authorList>
    </citation>
    <scope>NUCLEOTIDE SEQUENCE</scope>
    <source>
        <strain evidence="14">ASRB1</strain>
    </source>
</reference>
<evidence type="ECO:0000256" key="7">
    <source>
        <dbReference type="ARBA" id="ARBA00038437"/>
    </source>
</evidence>
<evidence type="ECO:0000256" key="9">
    <source>
        <dbReference type="RuleBase" id="RU000492"/>
    </source>
</evidence>
<keyword evidence="6" id="KW-0694">RNA-binding</keyword>
<dbReference type="Pfam" id="PF00271">
    <property type="entry name" value="Helicase_C"/>
    <property type="match status" value="1"/>
</dbReference>
<evidence type="ECO:0000256" key="6">
    <source>
        <dbReference type="ARBA" id="ARBA00022884"/>
    </source>
</evidence>
<dbReference type="InterPro" id="IPR050079">
    <property type="entry name" value="DEAD_box_RNA_helicase"/>
</dbReference>